<evidence type="ECO:0000313" key="2">
    <source>
        <dbReference type="Proteomes" id="UP000002059"/>
    </source>
</evidence>
<dbReference type="RefSeq" id="XP_002791815.2">
    <property type="nucleotide sequence ID" value="XM_002791769.2"/>
</dbReference>
<proteinExistence type="predicted"/>
<dbReference type="Proteomes" id="UP000002059">
    <property type="component" value="Partially assembled WGS sequence"/>
</dbReference>
<name>C1H5X0_PARBA</name>
<reference evidence="1 2" key="1">
    <citation type="journal article" date="2011" name="PLoS Genet.">
        <title>Comparative genomic analysis of human fungal pathogens causing paracoccidioidomycosis.</title>
        <authorList>
            <person name="Desjardins C.A."/>
            <person name="Champion M.D."/>
            <person name="Holder J.W."/>
            <person name="Muszewska A."/>
            <person name="Goldberg J."/>
            <person name="Bailao A.M."/>
            <person name="Brigido M.M."/>
            <person name="Ferreira M.E."/>
            <person name="Garcia A.M."/>
            <person name="Grynberg M."/>
            <person name="Gujja S."/>
            <person name="Heiman D.I."/>
            <person name="Henn M.R."/>
            <person name="Kodira C.D."/>
            <person name="Leon-Narvaez H."/>
            <person name="Longo L.V."/>
            <person name="Ma L.J."/>
            <person name="Malavazi I."/>
            <person name="Matsuo A.L."/>
            <person name="Morais F.V."/>
            <person name="Pereira M."/>
            <person name="Rodriguez-Brito S."/>
            <person name="Sakthikumar S."/>
            <person name="Salem-Izacc S.M."/>
            <person name="Sykes S.M."/>
            <person name="Teixeira M.M."/>
            <person name="Vallejo M.C."/>
            <person name="Walter M.E."/>
            <person name="Yandava C."/>
            <person name="Young S."/>
            <person name="Zeng Q."/>
            <person name="Zucker J."/>
            <person name="Felipe M.S."/>
            <person name="Goldman G.H."/>
            <person name="Haas B.J."/>
            <person name="McEwen J.G."/>
            <person name="Nino-Vega G."/>
            <person name="Puccia R."/>
            <person name="San-Blas G."/>
            <person name="Soares C.M."/>
            <person name="Birren B.W."/>
            <person name="Cuomo C.A."/>
        </authorList>
    </citation>
    <scope>NUCLEOTIDE SEQUENCE [LARGE SCALE GENOMIC DNA]</scope>
    <source>
        <strain evidence="2">ATCC MYA-826 / Pb01</strain>
    </source>
</reference>
<organism evidence="1 2">
    <name type="scientific">Paracoccidioides lutzii (strain ATCC MYA-826 / Pb01)</name>
    <name type="common">Paracoccidioides brasiliensis</name>
    <dbReference type="NCBI Taxonomy" id="502779"/>
    <lineage>
        <taxon>Eukaryota</taxon>
        <taxon>Fungi</taxon>
        <taxon>Dikarya</taxon>
        <taxon>Ascomycota</taxon>
        <taxon>Pezizomycotina</taxon>
        <taxon>Eurotiomycetes</taxon>
        <taxon>Eurotiomycetidae</taxon>
        <taxon>Onygenales</taxon>
        <taxon>Ajellomycetaceae</taxon>
        <taxon>Paracoccidioides</taxon>
    </lineage>
</organism>
<dbReference type="GeneID" id="9095149"/>
<dbReference type="HOGENOM" id="CLU_2886398_0_0_1"/>
<dbReference type="KEGG" id="pbl:PAAG_06080"/>
<dbReference type="eggNOG" id="ENOG502RPTB">
    <property type="taxonomic scope" value="Eukaryota"/>
</dbReference>
<dbReference type="AlphaFoldDB" id="C1H5X0"/>
<gene>
    <name evidence="1" type="ORF">PAAG_06080</name>
</gene>
<protein>
    <submittedName>
        <fullName evidence="1">Uncharacterized protein</fullName>
    </submittedName>
</protein>
<dbReference type="EMBL" id="KN294008">
    <property type="protein sequence ID" value="EEH35033.2"/>
    <property type="molecule type" value="Genomic_DNA"/>
</dbReference>
<accession>C1H5X0</accession>
<dbReference type="VEuPathDB" id="FungiDB:PAAG_06080"/>
<evidence type="ECO:0000313" key="1">
    <source>
        <dbReference type="EMBL" id="EEH35033.2"/>
    </source>
</evidence>
<keyword evidence="2" id="KW-1185">Reference proteome</keyword>
<sequence>MALTQFQTENSWANSPNNSFLVNTIQTHAKCQQVGVVFSLRASAPLFPGRSLSQVDATEEAHL</sequence>